<feature type="compositionally biased region" description="Gly residues" evidence="1">
    <location>
        <begin position="65"/>
        <end position="75"/>
    </location>
</feature>
<evidence type="ECO:0000256" key="1">
    <source>
        <dbReference type="SAM" id="MobiDB-lite"/>
    </source>
</evidence>
<comment type="caution">
    <text evidence="3">The sequence shown here is derived from an EMBL/GenBank/DDBJ whole genome shotgun (WGS) entry which is preliminary data.</text>
</comment>
<evidence type="ECO:0000313" key="3">
    <source>
        <dbReference type="EMBL" id="KAF2435850.1"/>
    </source>
</evidence>
<evidence type="ECO:0000313" key="4">
    <source>
        <dbReference type="Proteomes" id="UP000800235"/>
    </source>
</evidence>
<proteinExistence type="predicted"/>
<feature type="region of interest" description="Disordered" evidence="1">
    <location>
        <begin position="43"/>
        <end position="75"/>
    </location>
</feature>
<feature type="chain" id="PRO_5040150598" evidence="2">
    <location>
        <begin position="20"/>
        <end position="75"/>
    </location>
</feature>
<protein>
    <submittedName>
        <fullName evidence="3">Uncharacterized protein</fullName>
    </submittedName>
</protein>
<dbReference type="Proteomes" id="UP000800235">
    <property type="component" value="Unassembled WGS sequence"/>
</dbReference>
<reference evidence="3" key="1">
    <citation type="journal article" date="2020" name="Stud. Mycol.">
        <title>101 Dothideomycetes genomes: a test case for predicting lifestyles and emergence of pathogens.</title>
        <authorList>
            <person name="Haridas S."/>
            <person name="Albert R."/>
            <person name="Binder M."/>
            <person name="Bloem J."/>
            <person name="Labutti K."/>
            <person name="Salamov A."/>
            <person name="Andreopoulos B."/>
            <person name="Baker S."/>
            <person name="Barry K."/>
            <person name="Bills G."/>
            <person name="Bluhm B."/>
            <person name="Cannon C."/>
            <person name="Castanera R."/>
            <person name="Culley D."/>
            <person name="Daum C."/>
            <person name="Ezra D."/>
            <person name="Gonzalez J."/>
            <person name="Henrissat B."/>
            <person name="Kuo A."/>
            <person name="Liang C."/>
            <person name="Lipzen A."/>
            <person name="Lutzoni F."/>
            <person name="Magnuson J."/>
            <person name="Mondo S."/>
            <person name="Nolan M."/>
            <person name="Ohm R."/>
            <person name="Pangilinan J."/>
            <person name="Park H.-J."/>
            <person name="Ramirez L."/>
            <person name="Alfaro M."/>
            <person name="Sun H."/>
            <person name="Tritt A."/>
            <person name="Yoshinaga Y."/>
            <person name="Zwiers L.-H."/>
            <person name="Turgeon B."/>
            <person name="Goodwin S."/>
            <person name="Spatafora J."/>
            <person name="Crous P."/>
            <person name="Grigoriev I."/>
        </authorList>
    </citation>
    <scope>NUCLEOTIDE SEQUENCE</scope>
    <source>
        <strain evidence="3">CBS 130266</strain>
    </source>
</reference>
<sequence length="75" mass="7581">MKFILALFVSLAIATPVVVERQFGGGGQSFACQHDHLHMNPDCTKGASGAAKSAKMPGAAAKGKMPGGAGAGRRL</sequence>
<dbReference type="AlphaFoldDB" id="A0A9P4P0B8"/>
<keyword evidence="4" id="KW-1185">Reference proteome</keyword>
<accession>A0A9P4P0B8</accession>
<gene>
    <name evidence="3" type="ORF">EJ08DRAFT_692423</name>
</gene>
<keyword evidence="2" id="KW-0732">Signal</keyword>
<name>A0A9P4P0B8_9PEZI</name>
<dbReference type="OrthoDB" id="3937683at2759"/>
<feature type="compositionally biased region" description="Low complexity" evidence="1">
    <location>
        <begin position="45"/>
        <end position="64"/>
    </location>
</feature>
<organism evidence="3 4">
    <name type="scientific">Tothia fuscella</name>
    <dbReference type="NCBI Taxonomy" id="1048955"/>
    <lineage>
        <taxon>Eukaryota</taxon>
        <taxon>Fungi</taxon>
        <taxon>Dikarya</taxon>
        <taxon>Ascomycota</taxon>
        <taxon>Pezizomycotina</taxon>
        <taxon>Dothideomycetes</taxon>
        <taxon>Pleosporomycetidae</taxon>
        <taxon>Venturiales</taxon>
        <taxon>Cylindrosympodiaceae</taxon>
        <taxon>Tothia</taxon>
    </lineage>
</organism>
<dbReference type="EMBL" id="MU007012">
    <property type="protein sequence ID" value="KAF2435850.1"/>
    <property type="molecule type" value="Genomic_DNA"/>
</dbReference>
<evidence type="ECO:0000256" key="2">
    <source>
        <dbReference type="SAM" id="SignalP"/>
    </source>
</evidence>
<feature type="signal peptide" evidence="2">
    <location>
        <begin position="1"/>
        <end position="19"/>
    </location>
</feature>